<feature type="transmembrane region" description="Helical" evidence="2">
    <location>
        <begin position="42"/>
        <end position="63"/>
    </location>
</feature>
<dbReference type="Proteomes" id="UP000598996">
    <property type="component" value="Unassembled WGS sequence"/>
</dbReference>
<comment type="caution">
    <text evidence="3">The sequence shown here is derived from an EMBL/GenBank/DDBJ whole genome shotgun (WGS) entry which is preliminary data.</text>
</comment>
<evidence type="ECO:0000256" key="2">
    <source>
        <dbReference type="SAM" id="Phobius"/>
    </source>
</evidence>
<gene>
    <name evidence="3" type="ORF">JKJ07_26565</name>
</gene>
<dbReference type="EMBL" id="JAENHO010000007">
    <property type="protein sequence ID" value="MBL7257874.1"/>
    <property type="molecule type" value="Genomic_DNA"/>
</dbReference>
<organism evidence="3 4">
    <name type="scientific">Paractinoplanes lichenicola</name>
    <dbReference type="NCBI Taxonomy" id="2802976"/>
    <lineage>
        <taxon>Bacteria</taxon>
        <taxon>Bacillati</taxon>
        <taxon>Actinomycetota</taxon>
        <taxon>Actinomycetes</taxon>
        <taxon>Micromonosporales</taxon>
        <taxon>Micromonosporaceae</taxon>
        <taxon>Paractinoplanes</taxon>
    </lineage>
</organism>
<keyword evidence="4" id="KW-1185">Reference proteome</keyword>
<evidence type="ECO:0000256" key="1">
    <source>
        <dbReference type="SAM" id="MobiDB-lite"/>
    </source>
</evidence>
<sequence>MTEDLRALMRAELNSERPPPLGDVVGAAVRDGRRIRRRRRRLGTLGAGVAGLVAVVLFGGIAAHSEPRRPVVADPGGAQPALPATAVSPSVSALARAAQKSPGSVPVAPTPPATTAPERSLAVHSGIERAAGPRKKATTGAMLHLLTELLPPGKTSHAAVAADEDLHVQMYLDRGDGPGMLRLTMGQLPAGGTRGGTASVSIIPVPDNCRQSYVVISRWPDGTSVQIDVASCLAGTGRVDPPGREVLTPDEAAAIAADPRWGLVMDADLVDRGDKEFGKVPVFAS</sequence>
<dbReference type="RefSeq" id="WP_202994482.1">
    <property type="nucleotide sequence ID" value="NZ_JAENHO010000007.1"/>
</dbReference>
<proteinExistence type="predicted"/>
<name>A0ABS1VTV6_9ACTN</name>
<keyword evidence="2" id="KW-0472">Membrane</keyword>
<feature type="region of interest" description="Disordered" evidence="1">
    <location>
        <begin position="101"/>
        <end position="120"/>
    </location>
</feature>
<reference evidence="3 4" key="1">
    <citation type="submission" date="2021-01" db="EMBL/GenBank/DDBJ databases">
        <title>Actinoplanes sp. nov. LDG1-01 isolated from lichen.</title>
        <authorList>
            <person name="Saeng-In P."/>
            <person name="Phongsopitanun W."/>
            <person name="Kanchanasin P."/>
            <person name="Yuki M."/>
            <person name="Kudo T."/>
            <person name="Ohkuma M."/>
            <person name="Tanasupawat S."/>
        </authorList>
    </citation>
    <scope>NUCLEOTIDE SEQUENCE [LARGE SCALE GENOMIC DNA]</scope>
    <source>
        <strain evidence="3 4">LDG1-01</strain>
    </source>
</reference>
<evidence type="ECO:0000313" key="4">
    <source>
        <dbReference type="Proteomes" id="UP000598996"/>
    </source>
</evidence>
<evidence type="ECO:0000313" key="3">
    <source>
        <dbReference type="EMBL" id="MBL7257874.1"/>
    </source>
</evidence>
<keyword evidence="2" id="KW-1133">Transmembrane helix</keyword>
<accession>A0ABS1VTV6</accession>
<keyword evidence="2" id="KW-0812">Transmembrane</keyword>
<protein>
    <submittedName>
        <fullName evidence="3">Uncharacterized protein</fullName>
    </submittedName>
</protein>